<evidence type="ECO:0000256" key="2">
    <source>
        <dbReference type="ARBA" id="ARBA00022857"/>
    </source>
</evidence>
<dbReference type="InterPro" id="IPR018170">
    <property type="entry name" value="Aldo/ket_reductase_CS"/>
</dbReference>
<dbReference type="SUPFAM" id="SSF51430">
    <property type="entry name" value="NAD(P)-linked oxidoreductase"/>
    <property type="match status" value="1"/>
</dbReference>
<protein>
    <submittedName>
        <fullName evidence="6">NAD/NADP-dependent indole-3-acetaldehyde reductase</fullName>
    </submittedName>
</protein>
<evidence type="ECO:0000256" key="4">
    <source>
        <dbReference type="SAM" id="MobiDB-lite"/>
    </source>
</evidence>
<dbReference type="OMA" id="IFMRHIF"/>
<reference evidence="6 7" key="1">
    <citation type="submission" date="2016-03" db="EMBL/GenBank/DDBJ databases">
        <title>Whole genome sequencing of Grifola frondosa 9006-11.</title>
        <authorList>
            <person name="Min B."/>
            <person name="Park H."/>
            <person name="Kim J.-G."/>
            <person name="Cho H."/>
            <person name="Oh Y.-L."/>
            <person name="Kong W.-S."/>
            <person name="Choi I.-G."/>
        </authorList>
    </citation>
    <scope>NUCLEOTIDE SEQUENCE [LARGE SCALE GENOMIC DNA]</scope>
    <source>
        <strain evidence="6 7">9006-11</strain>
    </source>
</reference>
<comment type="similarity">
    <text evidence="1">Belongs to the aldo/keto reductase family.</text>
</comment>
<dbReference type="InterPro" id="IPR020471">
    <property type="entry name" value="AKR"/>
</dbReference>
<dbReference type="Pfam" id="PF00248">
    <property type="entry name" value="Aldo_ket_red"/>
    <property type="match status" value="1"/>
</dbReference>
<dbReference type="Proteomes" id="UP000092993">
    <property type="component" value="Unassembled WGS sequence"/>
</dbReference>
<evidence type="ECO:0000313" key="7">
    <source>
        <dbReference type="Proteomes" id="UP000092993"/>
    </source>
</evidence>
<name>A0A1C7MFD0_GRIFR</name>
<evidence type="ECO:0000256" key="1">
    <source>
        <dbReference type="ARBA" id="ARBA00007905"/>
    </source>
</evidence>
<dbReference type="InterPro" id="IPR036812">
    <property type="entry name" value="NAD(P)_OxRdtase_dom_sf"/>
</dbReference>
<dbReference type="PRINTS" id="PR00069">
    <property type="entry name" value="ALDKETRDTASE"/>
</dbReference>
<accession>A0A1C7MFD0</accession>
<gene>
    <name evidence="6" type="ORF">A0H81_04289</name>
</gene>
<proteinExistence type="inferred from homology"/>
<dbReference type="AlphaFoldDB" id="A0A1C7MFD0"/>
<dbReference type="EMBL" id="LUGG01000004">
    <property type="protein sequence ID" value="OBZ75615.1"/>
    <property type="molecule type" value="Genomic_DNA"/>
</dbReference>
<evidence type="ECO:0000259" key="5">
    <source>
        <dbReference type="Pfam" id="PF00248"/>
    </source>
</evidence>
<dbReference type="STRING" id="5627.A0A1C7MFD0"/>
<feature type="domain" description="NADP-dependent oxidoreductase" evidence="5">
    <location>
        <begin position="140"/>
        <end position="307"/>
    </location>
</feature>
<dbReference type="OrthoDB" id="416253at2759"/>
<keyword evidence="2" id="KW-0521">NADP</keyword>
<dbReference type="CDD" id="cd19120">
    <property type="entry name" value="AKR_AKR3C2-3"/>
    <property type="match status" value="1"/>
</dbReference>
<sequence>MEADISPAFPNPVLDEKFTPGQYTPTSATAFLSPGIPSPTPAGSAMKLYDPSDPSTYPSSPVSSGYDNSSYVVQTSGPLGGAQMHQEVPADLRRAIAIGMTVFSLLQRYSSKSPITLMSSLTIPLNDGNRIPWLGFGTGTALYLKDAEQAVLTAINNGIIHLDGAQMYGNEESLGAAIAASGKTRSSLYVTTKLDKLREGQTVREAFLESLGKLKLDYVDLYLIHMPVAHEGRLKAVWKEFEALKKEGLAKSIGVSNFRVRDLEELLDGATVVPAVNQIEYHPYVVKAAQPVIEYMKKHGILPTSYGGLTPIVRFKGGPVDPVLSSIRERLQKTSGKPVTEGQVLGLWLRAKGIPEITTTSKVERIKEYIATETLPDLTVEEVHAIDEAGSQVHHRVFAQWLDAAKL</sequence>
<dbReference type="GO" id="GO:0016652">
    <property type="term" value="F:oxidoreductase activity, acting on NAD(P)H as acceptor"/>
    <property type="evidence" value="ECO:0007669"/>
    <property type="project" value="InterPro"/>
</dbReference>
<feature type="compositionally biased region" description="Low complexity" evidence="4">
    <location>
        <begin position="49"/>
        <end position="63"/>
    </location>
</feature>
<feature type="region of interest" description="Disordered" evidence="4">
    <location>
        <begin position="1"/>
        <end position="20"/>
    </location>
</feature>
<dbReference type="PANTHER" id="PTHR43827:SF3">
    <property type="entry name" value="NADP-DEPENDENT OXIDOREDUCTASE DOMAIN-CONTAINING PROTEIN"/>
    <property type="match status" value="1"/>
</dbReference>
<comment type="caution">
    <text evidence="6">The sequence shown here is derived from an EMBL/GenBank/DDBJ whole genome shotgun (WGS) entry which is preliminary data.</text>
</comment>
<dbReference type="GO" id="GO:0016616">
    <property type="term" value="F:oxidoreductase activity, acting on the CH-OH group of donors, NAD or NADP as acceptor"/>
    <property type="evidence" value="ECO:0007669"/>
    <property type="project" value="UniProtKB-ARBA"/>
</dbReference>
<keyword evidence="3" id="KW-0560">Oxidoreductase</keyword>
<dbReference type="PROSITE" id="PS00062">
    <property type="entry name" value="ALDOKETO_REDUCTASE_2"/>
    <property type="match status" value="1"/>
</dbReference>
<evidence type="ECO:0000256" key="3">
    <source>
        <dbReference type="ARBA" id="ARBA00023002"/>
    </source>
</evidence>
<feature type="region of interest" description="Disordered" evidence="4">
    <location>
        <begin position="42"/>
        <end position="63"/>
    </location>
</feature>
<dbReference type="Gene3D" id="3.20.20.100">
    <property type="entry name" value="NADP-dependent oxidoreductase domain"/>
    <property type="match status" value="1"/>
</dbReference>
<dbReference type="InterPro" id="IPR044494">
    <property type="entry name" value="AKR3C2/3"/>
</dbReference>
<dbReference type="InterPro" id="IPR023210">
    <property type="entry name" value="NADP_OxRdtase_dom"/>
</dbReference>
<keyword evidence="7" id="KW-1185">Reference proteome</keyword>
<evidence type="ECO:0000313" key="6">
    <source>
        <dbReference type="EMBL" id="OBZ75615.1"/>
    </source>
</evidence>
<organism evidence="6 7">
    <name type="scientific">Grifola frondosa</name>
    <name type="common">Maitake</name>
    <name type="synonym">Polyporus frondosus</name>
    <dbReference type="NCBI Taxonomy" id="5627"/>
    <lineage>
        <taxon>Eukaryota</taxon>
        <taxon>Fungi</taxon>
        <taxon>Dikarya</taxon>
        <taxon>Basidiomycota</taxon>
        <taxon>Agaricomycotina</taxon>
        <taxon>Agaricomycetes</taxon>
        <taxon>Polyporales</taxon>
        <taxon>Grifolaceae</taxon>
        <taxon>Grifola</taxon>
    </lineage>
</organism>
<dbReference type="PANTHER" id="PTHR43827">
    <property type="entry name" value="2,5-DIKETO-D-GLUCONIC ACID REDUCTASE"/>
    <property type="match status" value="1"/>
</dbReference>